<organism evidence="2 3">
    <name type="scientific">Nicotiana sylvestris</name>
    <name type="common">Wood tobacco</name>
    <name type="synonym">South American tobacco</name>
    <dbReference type="NCBI Taxonomy" id="4096"/>
    <lineage>
        <taxon>Eukaryota</taxon>
        <taxon>Viridiplantae</taxon>
        <taxon>Streptophyta</taxon>
        <taxon>Embryophyta</taxon>
        <taxon>Tracheophyta</taxon>
        <taxon>Spermatophyta</taxon>
        <taxon>Magnoliopsida</taxon>
        <taxon>eudicotyledons</taxon>
        <taxon>Gunneridae</taxon>
        <taxon>Pentapetalae</taxon>
        <taxon>asterids</taxon>
        <taxon>lamiids</taxon>
        <taxon>Solanales</taxon>
        <taxon>Solanaceae</taxon>
        <taxon>Nicotianoideae</taxon>
        <taxon>Nicotianeae</taxon>
        <taxon>Nicotiana</taxon>
    </lineage>
</organism>
<reference evidence="3" key="2">
    <citation type="submission" date="2025-08" db="UniProtKB">
        <authorList>
            <consortium name="RefSeq"/>
        </authorList>
    </citation>
    <scope>IDENTIFICATION</scope>
    <source>
        <tissue evidence="3">Leaf</tissue>
    </source>
</reference>
<proteinExistence type="predicted"/>
<protein>
    <submittedName>
        <fullName evidence="3">Uncharacterized protein LOC104214687</fullName>
    </submittedName>
</protein>
<dbReference type="Proteomes" id="UP000189701">
    <property type="component" value="Unplaced"/>
</dbReference>
<evidence type="ECO:0000313" key="3">
    <source>
        <dbReference type="RefSeq" id="XP_009762693.1"/>
    </source>
</evidence>
<gene>
    <name evidence="3" type="primary">LOC104214687</name>
</gene>
<dbReference type="AlphaFoldDB" id="A0A1U7V8I7"/>
<dbReference type="RefSeq" id="XP_009762693.1">
    <property type="nucleotide sequence ID" value="XM_009764391.1"/>
</dbReference>
<reference evidence="2" key="1">
    <citation type="journal article" date="2013" name="Genome Biol.">
        <title>Reference genomes and transcriptomes of Nicotiana sylvestris and Nicotiana tomentosiformis.</title>
        <authorList>
            <person name="Sierro N."/>
            <person name="Battey J.N."/>
            <person name="Ouadi S."/>
            <person name="Bovet L."/>
            <person name="Goepfert S."/>
            <person name="Bakaher N."/>
            <person name="Peitsch M.C."/>
            <person name="Ivanov N.V."/>
        </authorList>
    </citation>
    <scope>NUCLEOTIDE SEQUENCE [LARGE SCALE GENOMIC DNA]</scope>
</reference>
<accession>A0A1U7V8I7</accession>
<evidence type="ECO:0000256" key="1">
    <source>
        <dbReference type="SAM" id="MobiDB-lite"/>
    </source>
</evidence>
<sequence length="152" mass="17079">MEQQLNQNNPVIKPTADRTSTVTAISGQQQIVTTTPTITPAERKLLDAMDGNSVVIQEHVQDLQNQVLVGRDTYEEGEEDDILNQCRAEAARKGDLSPMHSGKNRKSHTRKNSWDDKVSDFLNVRRLPMRVAKQKKADPTTSTKSNRPKKKS</sequence>
<name>A0A1U7V8I7_NICSY</name>
<feature type="region of interest" description="Disordered" evidence="1">
    <location>
        <begin position="89"/>
        <end position="152"/>
    </location>
</feature>
<feature type="compositionally biased region" description="Basic residues" evidence="1">
    <location>
        <begin position="102"/>
        <end position="111"/>
    </location>
</feature>
<keyword evidence="2" id="KW-1185">Reference proteome</keyword>
<evidence type="ECO:0000313" key="2">
    <source>
        <dbReference type="Proteomes" id="UP000189701"/>
    </source>
</evidence>